<evidence type="ECO:0000313" key="1">
    <source>
        <dbReference type="EMBL" id="CAA9293660.1"/>
    </source>
</evidence>
<reference evidence="1" key="1">
    <citation type="submission" date="2020-02" db="EMBL/GenBank/DDBJ databases">
        <authorList>
            <person name="Meier V. D."/>
        </authorList>
    </citation>
    <scope>NUCLEOTIDE SEQUENCE</scope>
    <source>
        <strain evidence="1">AVDCRST_MAG77</strain>
    </source>
</reference>
<proteinExistence type="predicted"/>
<dbReference type="SUPFAM" id="SSF53335">
    <property type="entry name" value="S-adenosyl-L-methionine-dependent methyltransferases"/>
    <property type="match status" value="1"/>
</dbReference>
<dbReference type="AlphaFoldDB" id="A0A6J4K2B7"/>
<dbReference type="EMBL" id="CADCTC010000260">
    <property type="protein sequence ID" value="CAA9293660.1"/>
    <property type="molecule type" value="Genomic_DNA"/>
</dbReference>
<sequence length="244" mass="26784">MQRLETSPRREADARRLAAWRRRLERRRQVLDLPITIPGAARAYSIAVPANPDAVLDELMAPDPHMPYWATPWASGLALAELLLVRRGALTGRRALELGCGLGITATAAAEVGLDVTASDCFAEALAYTGYNALRNAGQSVHTLLVDWRTPEGRIALAGPREVDLVLAADVLYEAEDIPPLLELLSRLLHQGSQVWLAEPGRATSTRFVDEARAVWTVETEEVERVWPAAAGYAKVRLHTITPR</sequence>
<dbReference type="Gene3D" id="3.40.50.150">
    <property type="entry name" value="Vaccinia Virus protein VP39"/>
    <property type="match status" value="1"/>
</dbReference>
<dbReference type="PANTHER" id="PTHR14614:SF132">
    <property type="entry name" value="PROTEIN-LYSINE METHYLTRANSFERASE C42C1.13"/>
    <property type="match status" value="1"/>
</dbReference>
<organism evidence="1">
    <name type="scientific">uncultured Chloroflexota bacterium</name>
    <dbReference type="NCBI Taxonomy" id="166587"/>
    <lineage>
        <taxon>Bacteria</taxon>
        <taxon>Bacillati</taxon>
        <taxon>Chloroflexota</taxon>
        <taxon>environmental samples</taxon>
    </lineage>
</organism>
<dbReference type="InterPro" id="IPR029063">
    <property type="entry name" value="SAM-dependent_MTases_sf"/>
</dbReference>
<evidence type="ECO:0008006" key="2">
    <source>
        <dbReference type="Google" id="ProtNLM"/>
    </source>
</evidence>
<protein>
    <recommendedName>
        <fullName evidence="2">SAM-dependent methyltransferase</fullName>
    </recommendedName>
</protein>
<name>A0A6J4K2B7_9CHLR</name>
<dbReference type="PANTHER" id="PTHR14614">
    <property type="entry name" value="HEPATOCELLULAR CARCINOMA-ASSOCIATED ANTIGEN"/>
    <property type="match status" value="1"/>
</dbReference>
<dbReference type="CDD" id="cd02440">
    <property type="entry name" value="AdoMet_MTases"/>
    <property type="match status" value="1"/>
</dbReference>
<dbReference type="InterPro" id="IPR019410">
    <property type="entry name" value="Methyltransf_16"/>
</dbReference>
<accession>A0A6J4K2B7</accession>
<dbReference type="Pfam" id="PF10294">
    <property type="entry name" value="Methyltransf_16"/>
    <property type="match status" value="1"/>
</dbReference>
<gene>
    <name evidence="1" type="ORF">AVDCRST_MAG77-4927</name>
</gene>